<sequence>MVPLWTFIGWAINIVAKILQLFGQFLAINITSISLLPFLLLDSKLPIEHAIRTSTTQWHQWSQPPKRNFIHSLRFIIYVDATQLIFITNTVMM</sequence>
<accession>A0A8H3L506</accession>
<protein>
    <submittedName>
        <fullName evidence="1">Uncharacterized protein</fullName>
    </submittedName>
</protein>
<reference evidence="1" key="1">
    <citation type="submission" date="2019-10" db="EMBL/GenBank/DDBJ databases">
        <title>Conservation and host-specific expression of non-tandemly repeated heterogenous ribosome RNA gene in arbuscular mycorrhizal fungi.</title>
        <authorList>
            <person name="Maeda T."/>
            <person name="Kobayashi Y."/>
            <person name="Nakagawa T."/>
            <person name="Ezawa T."/>
            <person name="Yamaguchi K."/>
            <person name="Bino T."/>
            <person name="Nishimoto Y."/>
            <person name="Shigenobu S."/>
            <person name="Kawaguchi M."/>
        </authorList>
    </citation>
    <scope>NUCLEOTIDE SEQUENCE</scope>
    <source>
        <strain evidence="1">HR1</strain>
    </source>
</reference>
<proteinExistence type="predicted"/>
<evidence type="ECO:0000313" key="1">
    <source>
        <dbReference type="EMBL" id="GES80080.1"/>
    </source>
</evidence>
<name>A0A8H3L506_9GLOM</name>
<dbReference type="EMBL" id="BLAL01000047">
    <property type="protein sequence ID" value="GES80080.1"/>
    <property type="molecule type" value="Genomic_DNA"/>
</dbReference>
<organism evidence="1 2">
    <name type="scientific">Rhizophagus clarus</name>
    <dbReference type="NCBI Taxonomy" id="94130"/>
    <lineage>
        <taxon>Eukaryota</taxon>
        <taxon>Fungi</taxon>
        <taxon>Fungi incertae sedis</taxon>
        <taxon>Mucoromycota</taxon>
        <taxon>Glomeromycotina</taxon>
        <taxon>Glomeromycetes</taxon>
        <taxon>Glomerales</taxon>
        <taxon>Glomeraceae</taxon>
        <taxon>Rhizophagus</taxon>
    </lineage>
</organism>
<dbReference type="AlphaFoldDB" id="A0A8H3L506"/>
<comment type="caution">
    <text evidence="1">The sequence shown here is derived from an EMBL/GenBank/DDBJ whole genome shotgun (WGS) entry which is preliminary data.</text>
</comment>
<evidence type="ECO:0000313" key="2">
    <source>
        <dbReference type="Proteomes" id="UP000615446"/>
    </source>
</evidence>
<gene>
    <name evidence="1" type="ORF">RCL2_000737500</name>
</gene>
<dbReference type="Proteomes" id="UP000615446">
    <property type="component" value="Unassembled WGS sequence"/>
</dbReference>